<keyword evidence="10 14" id="KW-0560">Oxidoreductase</keyword>
<dbReference type="Gene3D" id="3.40.430.10">
    <property type="entry name" value="Dihydrofolate Reductase, subunit A"/>
    <property type="match status" value="1"/>
</dbReference>
<evidence type="ECO:0000256" key="12">
    <source>
        <dbReference type="ARBA" id="ARBA00049861"/>
    </source>
</evidence>
<evidence type="ECO:0000256" key="1">
    <source>
        <dbReference type="ARBA" id="ARBA00002151"/>
    </source>
</evidence>
<evidence type="ECO:0000256" key="10">
    <source>
        <dbReference type="ARBA" id="ARBA00023002"/>
    </source>
</evidence>
<dbReference type="PROSITE" id="PS51747">
    <property type="entry name" value="CYT_DCMP_DEAMINASES_2"/>
    <property type="match status" value="1"/>
</dbReference>
<evidence type="ECO:0000256" key="17">
    <source>
        <dbReference type="PIRSR" id="PIRSR006769-3"/>
    </source>
</evidence>
<feature type="binding site" evidence="16">
    <location>
        <position position="204"/>
    </location>
    <ligand>
        <name>substrate</name>
    </ligand>
</feature>
<feature type="binding site" evidence="16">
    <location>
        <position position="196"/>
    </location>
    <ligand>
        <name>NADP(+)</name>
        <dbReference type="ChEBI" id="CHEBI:58349"/>
    </ligand>
</feature>
<comment type="similarity">
    <text evidence="5 14">In the C-terminal section; belongs to the HTP reductase family.</text>
</comment>
<evidence type="ECO:0000256" key="11">
    <source>
        <dbReference type="ARBA" id="ARBA00023268"/>
    </source>
</evidence>
<keyword evidence="7 14" id="KW-0378">Hydrolase</keyword>
<dbReference type="UniPathway" id="UPA00275">
    <property type="reaction ID" value="UER00401"/>
</dbReference>
<feature type="binding site" evidence="16">
    <location>
        <position position="290"/>
    </location>
    <ligand>
        <name>substrate</name>
    </ligand>
</feature>
<dbReference type="SUPFAM" id="SSF53927">
    <property type="entry name" value="Cytidine deaminase-like"/>
    <property type="match status" value="1"/>
</dbReference>
<evidence type="ECO:0000256" key="4">
    <source>
        <dbReference type="ARBA" id="ARBA00005259"/>
    </source>
</evidence>
<comment type="pathway">
    <text evidence="2 14">Cofactor biosynthesis; riboflavin biosynthesis; 5-amino-6-(D-ribitylamino)uracil from GTP: step 2/4.</text>
</comment>
<dbReference type="InterPro" id="IPR024072">
    <property type="entry name" value="DHFR-like_dom_sf"/>
</dbReference>
<dbReference type="SUPFAM" id="SSF53597">
    <property type="entry name" value="Dihydrofolate reductase-like"/>
    <property type="match status" value="1"/>
</dbReference>
<evidence type="ECO:0000313" key="19">
    <source>
        <dbReference type="EMBL" id="KEO84345.1"/>
    </source>
</evidence>
<dbReference type="STRING" id="1157490.EL26_04355"/>
<feature type="binding site" evidence="16">
    <location>
        <position position="200"/>
    </location>
    <ligand>
        <name>NADP(+)</name>
        <dbReference type="ChEBI" id="CHEBI:58349"/>
    </ligand>
</feature>
<feature type="binding site" evidence="16">
    <location>
        <position position="207"/>
    </location>
    <ligand>
        <name>substrate</name>
    </ligand>
</feature>
<evidence type="ECO:0000256" key="8">
    <source>
        <dbReference type="ARBA" id="ARBA00022833"/>
    </source>
</evidence>
<evidence type="ECO:0000256" key="7">
    <source>
        <dbReference type="ARBA" id="ARBA00022801"/>
    </source>
</evidence>
<dbReference type="Gene3D" id="3.40.140.10">
    <property type="entry name" value="Cytidine Deaminase, domain 2"/>
    <property type="match status" value="1"/>
</dbReference>
<dbReference type="CDD" id="cd01284">
    <property type="entry name" value="Riboflavin_deaminase-reductase"/>
    <property type="match status" value="1"/>
</dbReference>
<comment type="function">
    <text evidence="1 14">Converts 2,5-diamino-6-(ribosylamino)-4(3h)-pyrimidinone 5'-phosphate into 5-amino-6-(ribosylamino)-2,4(1h,3h)-pyrimidinedione 5'-phosphate.</text>
</comment>
<dbReference type="GO" id="GO:0008835">
    <property type="term" value="F:diaminohydroxyphosphoribosylaminopyrimidine deaminase activity"/>
    <property type="evidence" value="ECO:0007669"/>
    <property type="project" value="UniProtKB-EC"/>
</dbReference>
<dbReference type="NCBIfam" id="TIGR00227">
    <property type="entry name" value="ribD_Cterm"/>
    <property type="match status" value="1"/>
</dbReference>
<dbReference type="eggNOG" id="COG0117">
    <property type="taxonomic scope" value="Bacteria"/>
</dbReference>
<dbReference type="GO" id="GO:0046872">
    <property type="term" value="F:metal ion binding"/>
    <property type="evidence" value="ECO:0007669"/>
    <property type="project" value="UniProtKB-KW"/>
</dbReference>
<feature type="binding site" evidence="16">
    <location>
        <position position="223"/>
    </location>
    <ligand>
        <name>NADP(+)</name>
        <dbReference type="ChEBI" id="CHEBI:58349"/>
    </ligand>
</feature>
<feature type="binding site" evidence="16">
    <location>
        <begin position="292"/>
        <end position="298"/>
    </location>
    <ligand>
        <name>NADP(+)</name>
        <dbReference type="ChEBI" id="CHEBI:58349"/>
    </ligand>
</feature>
<evidence type="ECO:0000256" key="6">
    <source>
        <dbReference type="ARBA" id="ARBA00022723"/>
    </source>
</evidence>
<dbReference type="AlphaFoldDB" id="A0A074LUQ3"/>
<name>A0A074LUQ3_9BACL</name>
<evidence type="ECO:0000256" key="5">
    <source>
        <dbReference type="ARBA" id="ARBA00007417"/>
    </source>
</evidence>
<comment type="catalytic activity">
    <reaction evidence="13 14">
        <text>2,5-diamino-6-hydroxy-4-(5-phosphoribosylamino)-pyrimidine + H2O + H(+) = 5-amino-6-(5-phospho-D-ribosylamino)uracil + NH4(+)</text>
        <dbReference type="Rhea" id="RHEA:21868"/>
        <dbReference type="ChEBI" id="CHEBI:15377"/>
        <dbReference type="ChEBI" id="CHEBI:15378"/>
        <dbReference type="ChEBI" id="CHEBI:28938"/>
        <dbReference type="ChEBI" id="CHEBI:58453"/>
        <dbReference type="ChEBI" id="CHEBI:58614"/>
        <dbReference type="EC" id="3.5.4.26"/>
    </reaction>
</comment>
<dbReference type="InterPro" id="IPR002125">
    <property type="entry name" value="CMP_dCMP_dom"/>
</dbReference>
<keyword evidence="11" id="KW-0511">Multifunctional enzyme</keyword>
<dbReference type="PANTHER" id="PTHR38011:SF7">
    <property type="entry name" value="2,5-DIAMINO-6-RIBOSYLAMINO-4(3H)-PYRIMIDINONE 5'-PHOSPHATE REDUCTASE"/>
    <property type="match status" value="1"/>
</dbReference>
<keyword evidence="20" id="KW-1185">Reference proteome</keyword>
<dbReference type="EC" id="1.1.1.193" evidence="14"/>
<dbReference type="eggNOG" id="COG1985">
    <property type="taxonomic scope" value="Bacteria"/>
</dbReference>
<feature type="binding site" evidence="16">
    <location>
        <position position="154"/>
    </location>
    <ligand>
        <name>NADP(+)</name>
        <dbReference type="ChEBI" id="CHEBI:58349"/>
    </ligand>
</feature>
<dbReference type="EC" id="3.5.4.26" evidence="14"/>
<keyword evidence="14" id="KW-0686">Riboflavin biosynthesis</keyword>
<comment type="cofactor">
    <cofactor evidence="14 17">
        <name>Zn(2+)</name>
        <dbReference type="ChEBI" id="CHEBI:29105"/>
    </cofactor>
    <text evidence="14 17">Binds 1 zinc ion.</text>
</comment>
<evidence type="ECO:0000256" key="15">
    <source>
        <dbReference type="PIRSR" id="PIRSR006769-1"/>
    </source>
</evidence>
<feature type="domain" description="CMP/dCMP-type deaminase" evidence="18">
    <location>
        <begin position="1"/>
        <end position="123"/>
    </location>
</feature>
<evidence type="ECO:0000256" key="2">
    <source>
        <dbReference type="ARBA" id="ARBA00004882"/>
    </source>
</evidence>
<keyword evidence="6 14" id="KW-0479">Metal-binding</keyword>
<dbReference type="EMBL" id="JMIR01000004">
    <property type="protein sequence ID" value="KEO84345.1"/>
    <property type="molecule type" value="Genomic_DNA"/>
</dbReference>
<dbReference type="GO" id="GO:0008703">
    <property type="term" value="F:5-amino-6-(5-phosphoribosylamino)uracil reductase activity"/>
    <property type="evidence" value="ECO:0007669"/>
    <property type="project" value="UniProtKB-EC"/>
</dbReference>
<dbReference type="PANTHER" id="PTHR38011">
    <property type="entry name" value="DIHYDROFOLATE REDUCTASE FAMILY PROTEIN (AFU_ORTHOLOGUE AFUA_8G06820)"/>
    <property type="match status" value="1"/>
</dbReference>
<dbReference type="Pfam" id="PF00383">
    <property type="entry name" value="dCMP_cyt_deam_1"/>
    <property type="match status" value="1"/>
</dbReference>
<protein>
    <recommendedName>
        <fullName evidence="14">Riboflavin biosynthesis protein RibD</fullName>
    </recommendedName>
    <domain>
        <recommendedName>
            <fullName evidence="14">Diaminohydroxyphosphoribosylaminopyrimidine deaminase</fullName>
            <shortName evidence="14">DRAP deaminase</shortName>
            <ecNumber evidence="14">3.5.4.26</ecNumber>
        </recommendedName>
        <alternativeName>
            <fullName evidence="14">Riboflavin-specific deaminase</fullName>
        </alternativeName>
    </domain>
    <domain>
        <recommendedName>
            <fullName evidence="14">5-amino-6-(5-phosphoribosylamino)uracil reductase</fullName>
            <ecNumber evidence="14">1.1.1.193</ecNumber>
        </recommendedName>
        <alternativeName>
            <fullName evidence="14">HTP reductase</fullName>
        </alternativeName>
    </domain>
</protein>
<evidence type="ECO:0000313" key="20">
    <source>
        <dbReference type="Proteomes" id="UP000027931"/>
    </source>
</evidence>
<dbReference type="NCBIfam" id="TIGR00326">
    <property type="entry name" value="eubact_ribD"/>
    <property type="match status" value="1"/>
</dbReference>
<evidence type="ECO:0000256" key="9">
    <source>
        <dbReference type="ARBA" id="ARBA00022857"/>
    </source>
</evidence>
<evidence type="ECO:0000256" key="14">
    <source>
        <dbReference type="PIRNR" id="PIRNR006769"/>
    </source>
</evidence>
<comment type="catalytic activity">
    <reaction evidence="12 14">
        <text>5-amino-6-(5-phospho-D-ribitylamino)uracil + NADP(+) = 5-amino-6-(5-phospho-D-ribosylamino)uracil + NADPH + H(+)</text>
        <dbReference type="Rhea" id="RHEA:17845"/>
        <dbReference type="ChEBI" id="CHEBI:15378"/>
        <dbReference type="ChEBI" id="CHEBI:57783"/>
        <dbReference type="ChEBI" id="CHEBI:58349"/>
        <dbReference type="ChEBI" id="CHEBI:58421"/>
        <dbReference type="ChEBI" id="CHEBI:58453"/>
        <dbReference type="EC" id="1.1.1.193"/>
    </reaction>
</comment>
<dbReference type="Pfam" id="PF01872">
    <property type="entry name" value="RibD_C"/>
    <property type="match status" value="1"/>
</dbReference>
<proteinExistence type="inferred from homology"/>
<feature type="binding site" evidence="16">
    <location>
        <position position="184"/>
    </location>
    <ligand>
        <name>substrate</name>
    </ligand>
</feature>
<sequence>MTDAFYMQMALDLAKQAQGQTNPNPMVGAVLVKDGRIVGFGAHLRAGEPHAEVHAFRMAGEHAEGATLYVTLEPCSHHGKTPPCADLVISSKVKRVVVAMTDPNPLVAGNGINRIREHGIEVEVGLLEAEAIALNERFLHNMRTKRPFVVVKTAMTLDGKIAAHTGDSRWITGPDARAAVHRLRNEVDGILVGIGTVLADDPELTARLPEGGGKHPVRILLDTCLRIDESAKVLDTSVAPTWIVTAQGADGEKAARLRERGVQILEFAQRDLAAVLDKLYSLGITHLLVEGGATVNGAFLQAGLIDKVMAFVAPKLIGGEGAPTPYGGSGFDTMSQAVQLRDISVTTYGDDICITGYPVYGGEQ</sequence>
<comment type="caution">
    <text evidence="19">The sequence shown here is derived from an EMBL/GenBank/DDBJ whole genome shotgun (WGS) entry which is preliminary data.</text>
</comment>
<gene>
    <name evidence="19" type="ORF">EL26_04355</name>
</gene>
<feature type="binding site" evidence="16">
    <location>
        <position position="170"/>
    </location>
    <ligand>
        <name>NADP(+)</name>
        <dbReference type="ChEBI" id="CHEBI:58349"/>
    </ligand>
</feature>
<keyword evidence="8 14" id="KW-0862">Zinc</keyword>
<feature type="binding site" evidence="17">
    <location>
        <position position="84"/>
    </location>
    <ligand>
        <name>Zn(2+)</name>
        <dbReference type="ChEBI" id="CHEBI:29105"/>
        <note>catalytic</note>
    </ligand>
</feature>
<dbReference type="InterPro" id="IPR016193">
    <property type="entry name" value="Cytidine_deaminase-like"/>
</dbReference>
<evidence type="ECO:0000259" key="18">
    <source>
        <dbReference type="PROSITE" id="PS51747"/>
    </source>
</evidence>
<dbReference type="InterPro" id="IPR004794">
    <property type="entry name" value="Eubact_RibD"/>
</dbReference>
<dbReference type="InterPro" id="IPR002734">
    <property type="entry name" value="RibDG_C"/>
</dbReference>
<accession>A0A074LUQ3</accession>
<dbReference type="Proteomes" id="UP000027931">
    <property type="component" value="Unassembled WGS sequence"/>
</dbReference>
<comment type="similarity">
    <text evidence="4 14">In the N-terminal section; belongs to the cytidine and deoxycytidylate deaminase family.</text>
</comment>
<dbReference type="PIRSF" id="PIRSF006769">
    <property type="entry name" value="RibD"/>
    <property type="match status" value="1"/>
</dbReference>
<feature type="binding site" evidence="17">
    <location>
        <position position="50"/>
    </location>
    <ligand>
        <name>Zn(2+)</name>
        <dbReference type="ChEBI" id="CHEBI:29105"/>
        <note>catalytic</note>
    </ligand>
</feature>
<keyword evidence="9 14" id="KW-0521">NADP</keyword>
<feature type="binding site" evidence="17">
    <location>
        <position position="75"/>
    </location>
    <ligand>
        <name>Zn(2+)</name>
        <dbReference type="ChEBI" id="CHEBI:29105"/>
        <note>catalytic</note>
    </ligand>
</feature>
<comment type="pathway">
    <text evidence="3 14">Cofactor biosynthesis; riboflavin biosynthesis; 5-amino-6-(D-ribitylamino)uracil from GTP: step 3/4.</text>
</comment>
<evidence type="ECO:0000256" key="16">
    <source>
        <dbReference type="PIRSR" id="PIRSR006769-2"/>
    </source>
</evidence>
<feature type="active site" description="Proton donor" evidence="15">
    <location>
        <position position="52"/>
    </location>
</feature>
<dbReference type="InterPro" id="IPR050765">
    <property type="entry name" value="Riboflavin_Biosynth_HTPR"/>
</dbReference>
<dbReference type="GO" id="GO:0050661">
    <property type="term" value="F:NADP binding"/>
    <property type="evidence" value="ECO:0007669"/>
    <property type="project" value="InterPro"/>
</dbReference>
<organism evidence="19 20">
    <name type="scientific">Tumebacillus flagellatus</name>
    <dbReference type="NCBI Taxonomy" id="1157490"/>
    <lineage>
        <taxon>Bacteria</taxon>
        <taxon>Bacillati</taxon>
        <taxon>Bacillota</taxon>
        <taxon>Bacilli</taxon>
        <taxon>Bacillales</taxon>
        <taxon>Alicyclobacillaceae</taxon>
        <taxon>Tumebacillus</taxon>
    </lineage>
</organism>
<dbReference type="GO" id="GO:0009231">
    <property type="term" value="P:riboflavin biosynthetic process"/>
    <property type="evidence" value="ECO:0007669"/>
    <property type="project" value="UniProtKB-UniPathway"/>
</dbReference>
<dbReference type="InterPro" id="IPR011549">
    <property type="entry name" value="RibD_C"/>
</dbReference>
<dbReference type="FunFam" id="3.40.140.10:FF:000025">
    <property type="entry name" value="Riboflavin biosynthesis protein RibD"/>
    <property type="match status" value="1"/>
</dbReference>
<feature type="binding site" evidence="16">
    <location>
        <position position="168"/>
    </location>
    <ligand>
        <name>substrate</name>
    </ligand>
</feature>
<reference evidence="19 20" key="1">
    <citation type="journal article" date="2013" name="Int. J. Syst. Evol. Microbiol.">
        <title>Tumebacillus flagellatus sp. nov., an alpha-amylase/pullulanase-producing bacterium isolated from cassava wastewater.</title>
        <authorList>
            <person name="Wang Q."/>
            <person name="Xie N."/>
            <person name="Qin Y."/>
            <person name="Shen N."/>
            <person name="Zhu J."/>
            <person name="Mi H."/>
            <person name="Huang R."/>
        </authorList>
    </citation>
    <scope>NUCLEOTIDE SEQUENCE [LARGE SCALE GENOMIC DNA]</scope>
    <source>
        <strain evidence="19 20">GST4</strain>
    </source>
</reference>
<evidence type="ECO:0000256" key="3">
    <source>
        <dbReference type="ARBA" id="ARBA00004910"/>
    </source>
</evidence>
<evidence type="ECO:0000256" key="13">
    <source>
        <dbReference type="ARBA" id="ARBA00049886"/>
    </source>
</evidence>